<evidence type="ECO:0000256" key="2">
    <source>
        <dbReference type="ARBA" id="ARBA00022729"/>
    </source>
</evidence>
<accession>L9JEN8</accession>
<dbReference type="PANTHER" id="PTHR31878:SF0">
    <property type="entry name" value="CHEMOKINE-LIKE PROTEIN TAFA-5"/>
    <property type="match status" value="1"/>
</dbReference>
<dbReference type="GO" id="GO:0048018">
    <property type="term" value="F:receptor ligand activity"/>
    <property type="evidence" value="ECO:0007669"/>
    <property type="project" value="TreeGrafter"/>
</dbReference>
<organism evidence="4 5">
    <name type="scientific">Tupaia chinensis</name>
    <name type="common">Chinese tree shrew</name>
    <name type="synonym">Tupaia belangeri chinensis</name>
    <dbReference type="NCBI Taxonomy" id="246437"/>
    <lineage>
        <taxon>Eukaryota</taxon>
        <taxon>Metazoa</taxon>
        <taxon>Chordata</taxon>
        <taxon>Craniata</taxon>
        <taxon>Vertebrata</taxon>
        <taxon>Euteleostomi</taxon>
        <taxon>Mammalia</taxon>
        <taxon>Eutheria</taxon>
        <taxon>Euarchontoglires</taxon>
        <taxon>Scandentia</taxon>
        <taxon>Tupaiidae</taxon>
        <taxon>Tupaia</taxon>
    </lineage>
</organism>
<evidence type="ECO:0000256" key="1">
    <source>
        <dbReference type="ARBA" id="ARBA00006101"/>
    </source>
</evidence>
<dbReference type="GO" id="GO:0007186">
    <property type="term" value="P:G protein-coupled receptor signaling pathway"/>
    <property type="evidence" value="ECO:0007669"/>
    <property type="project" value="TreeGrafter"/>
</dbReference>
<dbReference type="InterPro" id="IPR040329">
    <property type="entry name" value="TAFA-5"/>
</dbReference>
<gene>
    <name evidence="4" type="ORF">TREES_T100000864</name>
</gene>
<dbReference type="EMBL" id="KB321007">
    <property type="protein sequence ID" value="ELW49031.1"/>
    <property type="molecule type" value="Genomic_DNA"/>
</dbReference>
<dbReference type="Proteomes" id="UP000011518">
    <property type="component" value="Unassembled WGS sequence"/>
</dbReference>
<evidence type="ECO:0000313" key="4">
    <source>
        <dbReference type="EMBL" id="ELW49031.1"/>
    </source>
</evidence>
<dbReference type="Pfam" id="PF12020">
    <property type="entry name" value="TAFA"/>
    <property type="match status" value="1"/>
</dbReference>
<proteinExistence type="inferred from homology"/>
<dbReference type="GO" id="GO:0005615">
    <property type="term" value="C:extracellular space"/>
    <property type="evidence" value="ECO:0007669"/>
    <property type="project" value="TreeGrafter"/>
</dbReference>
<keyword evidence="2" id="KW-0732">Signal</keyword>
<dbReference type="InterPro" id="IPR020350">
    <property type="entry name" value="Chemokine-like_TAFA"/>
</dbReference>
<name>L9JEN8_TUPCH</name>
<dbReference type="InParanoid" id="L9JEN8"/>
<evidence type="ECO:0000256" key="3">
    <source>
        <dbReference type="SAM" id="MobiDB-lite"/>
    </source>
</evidence>
<keyword evidence="5" id="KW-1185">Reference proteome</keyword>
<dbReference type="PANTHER" id="PTHR31878">
    <property type="entry name" value="CHEMOKINE-LIKE PROTEIN TAFA-5-RELATED"/>
    <property type="match status" value="1"/>
</dbReference>
<protein>
    <submittedName>
        <fullName evidence="4">Protein FAM19A5</fullName>
    </submittedName>
</protein>
<evidence type="ECO:0000313" key="5">
    <source>
        <dbReference type="Proteomes" id="UP000011518"/>
    </source>
</evidence>
<reference evidence="5" key="2">
    <citation type="journal article" date="2013" name="Nat. Commun.">
        <title>Genome of the Chinese tree shrew.</title>
        <authorList>
            <person name="Fan Y."/>
            <person name="Huang Z.Y."/>
            <person name="Cao C.C."/>
            <person name="Chen C.S."/>
            <person name="Chen Y.X."/>
            <person name="Fan D.D."/>
            <person name="He J."/>
            <person name="Hou H.L."/>
            <person name="Hu L."/>
            <person name="Hu X.T."/>
            <person name="Jiang X.T."/>
            <person name="Lai R."/>
            <person name="Lang Y.S."/>
            <person name="Liang B."/>
            <person name="Liao S.G."/>
            <person name="Mu D."/>
            <person name="Ma Y.Y."/>
            <person name="Niu Y.Y."/>
            <person name="Sun X.Q."/>
            <person name="Xia J.Q."/>
            <person name="Xiao J."/>
            <person name="Xiong Z.Q."/>
            <person name="Xu L."/>
            <person name="Yang L."/>
            <person name="Zhang Y."/>
            <person name="Zhao W."/>
            <person name="Zhao X.D."/>
            <person name="Zheng Y.T."/>
            <person name="Zhou J.M."/>
            <person name="Zhu Y.B."/>
            <person name="Zhang G.J."/>
            <person name="Wang J."/>
            <person name="Yao Y.G."/>
        </authorList>
    </citation>
    <scope>NUCLEOTIDE SEQUENCE [LARGE SCALE GENOMIC DNA]</scope>
</reference>
<dbReference type="GO" id="GO:0001664">
    <property type="term" value="F:G protein-coupled receptor binding"/>
    <property type="evidence" value="ECO:0007669"/>
    <property type="project" value="TreeGrafter"/>
</dbReference>
<dbReference type="AlphaFoldDB" id="L9JEN8"/>
<sequence>MTPAPTEVPMVWTESRHGRHDWWGSVAYWGNGAAGLTSALRVLDENFLSYPKMAQKPCNCRMPRGCPSPVLELPQGGQGRPQPCLGDVKGRARIIRTKRWCDMLPCLEGEGCDLLINRSGWTCTQPGGRIKTTTVCLTAVGADGSSGKQTLHAALCQPCHSQGLEESGPSCPCCPPASPPVHEDGSAPEPLPCQACVVRAGLDLKSDSVFTQVAKEAVPVPFSAISAALLLSRALPLLGEGLDPRFWATGSTRAASALHQLLHAVYLGTGKCPDPSTNTRPGGALPHSIHRGLWVRTSSRGGASSVPAPSRVPSLTLRSPAMEPGALSNFHQLMEWTALYRLWPGKGRVLRIDKHALRERWHARRRASQGSFFINFHAGRDLRAALFRGYAASAAAVTAVSRGLQGRLCRGPDRGLRRKGPHPVKDIGPGRAGLADTHTGGPAVVAQAASAQWPSPPRPALLAEMTDCWRPRTLGSGDALASAGKSEPHAHSRTACALEHPHGVAGVPAAHDKPEGWTVKTHLPRRCRESPLMATTYLPALCTGLSGSGRVLLSTEEPVHCLEQR</sequence>
<reference evidence="5" key="1">
    <citation type="submission" date="2012-07" db="EMBL/GenBank/DDBJ databases">
        <title>Genome of the Chinese tree shrew, a rising model animal genetically related to primates.</title>
        <authorList>
            <person name="Zhang G."/>
            <person name="Fan Y."/>
            <person name="Yao Y."/>
            <person name="Huang Z."/>
        </authorList>
    </citation>
    <scope>NUCLEOTIDE SEQUENCE [LARGE SCALE GENOMIC DNA]</scope>
</reference>
<feature type="region of interest" description="Disordered" evidence="3">
    <location>
        <begin position="410"/>
        <end position="429"/>
    </location>
</feature>
<comment type="similarity">
    <text evidence="1">Belongs to the TAFA family.</text>
</comment>